<keyword evidence="1" id="KW-0472">Membrane</keyword>
<organism evidence="2 3">
    <name type="scientific">Corynespora cassiicola Philippines</name>
    <dbReference type="NCBI Taxonomy" id="1448308"/>
    <lineage>
        <taxon>Eukaryota</taxon>
        <taxon>Fungi</taxon>
        <taxon>Dikarya</taxon>
        <taxon>Ascomycota</taxon>
        <taxon>Pezizomycotina</taxon>
        <taxon>Dothideomycetes</taxon>
        <taxon>Pleosporomycetidae</taxon>
        <taxon>Pleosporales</taxon>
        <taxon>Corynesporascaceae</taxon>
        <taxon>Corynespora</taxon>
    </lineage>
</organism>
<evidence type="ECO:0000313" key="2">
    <source>
        <dbReference type="EMBL" id="PSN66215.1"/>
    </source>
</evidence>
<dbReference type="AlphaFoldDB" id="A0A2T2NLA5"/>
<dbReference type="EMBL" id="KZ678136">
    <property type="protein sequence ID" value="PSN66215.1"/>
    <property type="molecule type" value="Genomic_DNA"/>
</dbReference>
<gene>
    <name evidence="2" type="ORF">BS50DRAFT_677467</name>
</gene>
<name>A0A2T2NLA5_CORCC</name>
<keyword evidence="3" id="KW-1185">Reference proteome</keyword>
<protein>
    <submittedName>
        <fullName evidence="2">Uncharacterized protein</fullName>
    </submittedName>
</protein>
<feature type="transmembrane region" description="Helical" evidence="1">
    <location>
        <begin position="241"/>
        <end position="262"/>
    </location>
</feature>
<accession>A0A2T2NLA5</accession>
<dbReference type="OrthoDB" id="3751595at2759"/>
<evidence type="ECO:0000256" key="1">
    <source>
        <dbReference type="SAM" id="Phobius"/>
    </source>
</evidence>
<proteinExistence type="predicted"/>
<keyword evidence="1" id="KW-0812">Transmembrane</keyword>
<dbReference type="Proteomes" id="UP000240883">
    <property type="component" value="Unassembled WGS sequence"/>
</dbReference>
<keyword evidence="1" id="KW-1133">Transmembrane helix</keyword>
<evidence type="ECO:0000313" key="3">
    <source>
        <dbReference type="Proteomes" id="UP000240883"/>
    </source>
</evidence>
<sequence length="406" mass="44399">MPATMVTFAMAQAACSTITSGINAYLQSPPTQSFSSPSGKESLFDEDNWARVLDLQDVLCLVRPFIVATQYLDVDEIQAASQSSIRGLGRRLGSTAPPPYTSSNIPSDPEEYLSTQAYRISQLTTHFIEKLRVAAAGPSNSSPRAWNLNVAAAEEFGLELLSLYCETTTTMASAPPNTFLSVALEKMRLNDTHMLNMVASHFKPVELGKEYQLRLPAEKRYLAIPEITVAQSKLGKRTLKAGGLMASTILGPVGFAATGAVLTYRHYSKKSKAAAAARKPVARGGEPGTRITFVAVEEHKDSSEKGSQNGNLMYGMLVYVMEGAGEDVNGLRDSRDQSQLAQVRIIHCDERHREQSHGRAVCVRDRVLLKEEGTGRLLGRKKLSEETWETGFDVSDDNMWVVSSTM</sequence>
<reference evidence="2 3" key="1">
    <citation type="journal article" date="2018" name="Front. Microbiol.">
        <title>Genome-Wide Analysis of Corynespora cassiicola Leaf Fall Disease Putative Effectors.</title>
        <authorList>
            <person name="Lopez D."/>
            <person name="Ribeiro S."/>
            <person name="Label P."/>
            <person name="Fumanal B."/>
            <person name="Venisse J.S."/>
            <person name="Kohler A."/>
            <person name="de Oliveira R.R."/>
            <person name="Labutti K."/>
            <person name="Lipzen A."/>
            <person name="Lail K."/>
            <person name="Bauer D."/>
            <person name="Ohm R.A."/>
            <person name="Barry K.W."/>
            <person name="Spatafora J."/>
            <person name="Grigoriev I.V."/>
            <person name="Martin F.M."/>
            <person name="Pujade-Renaud V."/>
        </authorList>
    </citation>
    <scope>NUCLEOTIDE SEQUENCE [LARGE SCALE GENOMIC DNA]</scope>
    <source>
        <strain evidence="2 3">Philippines</strain>
    </source>
</reference>